<keyword evidence="1" id="KW-0809">Transit peptide</keyword>
<dbReference type="NCBIfam" id="TIGR03317">
    <property type="entry name" value="ygfZ_signature"/>
    <property type="match status" value="1"/>
</dbReference>
<evidence type="ECO:0000256" key="1">
    <source>
        <dbReference type="ARBA" id="ARBA00022946"/>
    </source>
</evidence>
<dbReference type="PANTHER" id="PTHR22602">
    <property type="entry name" value="TRANSFERASE CAF17, MITOCHONDRIAL-RELATED"/>
    <property type="match status" value="1"/>
</dbReference>
<protein>
    <submittedName>
        <fullName evidence="2">Folate-binding protein</fullName>
    </submittedName>
</protein>
<name>A0ABT1FC20_9GAMM</name>
<dbReference type="SUPFAM" id="SSF103025">
    <property type="entry name" value="Folate-binding domain"/>
    <property type="match status" value="1"/>
</dbReference>
<proteinExistence type="predicted"/>
<sequence>MSATAPTLPAETLVIEGPDAAQFMHGQFTSRVLALPVGSWQFSTWLDATGRVRALFHLARLADQRWLLLLRGGRAGDLKDELSRFVFRARVGLLAQPAGVLTAGPAMALHAAEEAEGVPHLGCGEHSIVVAAEARGDDPRALQIREGWPWLHAGAIGQYNAASLGLHHLGAVALDKGCYPGQEIVARLHYRGGNKRRLCRVILSQAVAPDTRLKRAGDGAELHLLDAVGGDSGVTGLAVAHEDWLVASQDSHDALLTCGARARIVESWGE</sequence>
<dbReference type="InterPro" id="IPR045179">
    <property type="entry name" value="YgfZ/GcvT"/>
</dbReference>
<comment type="caution">
    <text evidence="2">The sequence shown here is derived from an EMBL/GenBank/DDBJ whole genome shotgun (WGS) entry which is preliminary data.</text>
</comment>
<dbReference type="InterPro" id="IPR027266">
    <property type="entry name" value="TrmE/GcvT-like"/>
</dbReference>
<dbReference type="RefSeq" id="WP_253567001.1">
    <property type="nucleotide sequence ID" value="NZ_JAMZEK010000003.1"/>
</dbReference>
<dbReference type="InterPro" id="IPR017703">
    <property type="entry name" value="YgfZ/GCV_T_CS"/>
</dbReference>
<dbReference type="Gene3D" id="3.30.1360.120">
    <property type="entry name" value="Probable tRNA modification gtpase trme, domain 1"/>
    <property type="match status" value="1"/>
</dbReference>
<keyword evidence="3" id="KW-1185">Reference proteome</keyword>
<accession>A0ABT1FC20</accession>
<evidence type="ECO:0000313" key="2">
    <source>
        <dbReference type="EMBL" id="MCP1374909.1"/>
    </source>
</evidence>
<reference evidence="2 3" key="1">
    <citation type="submission" date="2022-06" db="EMBL/GenBank/DDBJ databases">
        <title>Dyella sp. Sa strain:Sa Genome sequencing.</title>
        <authorList>
            <person name="Park S."/>
        </authorList>
    </citation>
    <scope>NUCLEOTIDE SEQUENCE [LARGE SCALE GENOMIC DNA]</scope>
    <source>
        <strain evidence="2 3">Sa</strain>
    </source>
</reference>
<evidence type="ECO:0000313" key="3">
    <source>
        <dbReference type="Proteomes" id="UP001204615"/>
    </source>
</evidence>
<gene>
    <name evidence="2" type="ORF">NC595_12655</name>
</gene>
<dbReference type="EMBL" id="JAMZEK010000003">
    <property type="protein sequence ID" value="MCP1374909.1"/>
    <property type="molecule type" value="Genomic_DNA"/>
</dbReference>
<dbReference type="Gene3D" id="2.40.30.160">
    <property type="match status" value="1"/>
</dbReference>
<organism evidence="2 3">
    <name type="scientific">Dyella lutea</name>
    <dbReference type="NCBI Taxonomy" id="2950441"/>
    <lineage>
        <taxon>Bacteria</taxon>
        <taxon>Pseudomonadati</taxon>
        <taxon>Pseudomonadota</taxon>
        <taxon>Gammaproteobacteria</taxon>
        <taxon>Lysobacterales</taxon>
        <taxon>Rhodanobacteraceae</taxon>
        <taxon>Dyella</taxon>
    </lineage>
</organism>
<dbReference type="Proteomes" id="UP001204615">
    <property type="component" value="Unassembled WGS sequence"/>
</dbReference>
<dbReference type="PANTHER" id="PTHR22602:SF0">
    <property type="entry name" value="TRANSFERASE CAF17, MITOCHONDRIAL-RELATED"/>
    <property type="match status" value="1"/>
</dbReference>